<evidence type="ECO:0000256" key="6">
    <source>
        <dbReference type="ARBA" id="ARBA00023027"/>
    </source>
</evidence>
<dbReference type="SUPFAM" id="SSF52343">
    <property type="entry name" value="Ferredoxin reductase-like, C-terminal NADP-linked domain"/>
    <property type="match status" value="1"/>
</dbReference>
<keyword evidence="5 7" id="KW-0560">Oxidoreductase</keyword>
<keyword evidence="6 7" id="KW-0520">NAD</keyword>
<evidence type="ECO:0000313" key="9">
    <source>
        <dbReference type="EMBL" id="CAK9862667.1"/>
    </source>
</evidence>
<comment type="catalytic activity">
    <reaction evidence="7">
        <text>2 Fe(III)-[cytochrome b5] + NADH = 2 Fe(II)-[cytochrome b5] + NAD(+) + H(+)</text>
        <dbReference type="Rhea" id="RHEA:46680"/>
        <dbReference type="Rhea" id="RHEA-COMP:10438"/>
        <dbReference type="Rhea" id="RHEA-COMP:10439"/>
        <dbReference type="ChEBI" id="CHEBI:15378"/>
        <dbReference type="ChEBI" id="CHEBI:29033"/>
        <dbReference type="ChEBI" id="CHEBI:29034"/>
        <dbReference type="ChEBI" id="CHEBI:57540"/>
        <dbReference type="ChEBI" id="CHEBI:57945"/>
        <dbReference type="EC" id="1.6.2.2"/>
    </reaction>
</comment>
<dbReference type="PRINTS" id="PR00371">
    <property type="entry name" value="FPNCR"/>
</dbReference>
<dbReference type="PANTHER" id="PTHR19370">
    <property type="entry name" value="NADH-CYTOCHROME B5 REDUCTASE"/>
    <property type="match status" value="1"/>
</dbReference>
<dbReference type="InterPro" id="IPR008333">
    <property type="entry name" value="Cbr1-like_FAD-bd_dom"/>
</dbReference>
<dbReference type="EC" id="1.6.2.2" evidence="7"/>
<dbReference type="InterPro" id="IPR001834">
    <property type="entry name" value="CBR-like"/>
</dbReference>
<dbReference type="InterPro" id="IPR017927">
    <property type="entry name" value="FAD-bd_FR_type"/>
</dbReference>
<evidence type="ECO:0000259" key="8">
    <source>
        <dbReference type="PROSITE" id="PS51384"/>
    </source>
</evidence>
<dbReference type="InterPro" id="IPR039261">
    <property type="entry name" value="FNR_nucleotide-bd"/>
</dbReference>
<keyword evidence="10" id="KW-1185">Reference proteome</keyword>
<dbReference type="Pfam" id="PF00970">
    <property type="entry name" value="FAD_binding_6"/>
    <property type="match status" value="1"/>
</dbReference>
<keyword evidence="3 7" id="KW-0285">Flavoprotein</keyword>
<comment type="similarity">
    <text evidence="2 7">Belongs to the flavoprotein pyridine nucleotide cytochrome reductase family.</text>
</comment>
<evidence type="ECO:0000256" key="4">
    <source>
        <dbReference type="ARBA" id="ARBA00022827"/>
    </source>
</evidence>
<sequence length="205" mass="23312">MLQWPLDAAVLQPDKWLKFNLVKKQQMSHNVVKLHFALPTPQSMLGLPIGQHISCMGFDTDGMEVVRPYTPTTIDSDIAFFELVIKVRSQPCSMGSSSRGVNTSLLGAPTYGQMERFRYKPNQVWAFGMLTGGTGITPMYQVAQSILENPEDKTKIHVIYANVTYDDILLKEDLDRFARDYPGQFKVYYVLNQRLIAPDQLMMSR</sequence>
<keyword evidence="4 7" id="KW-0274">FAD</keyword>
<feature type="domain" description="FAD-binding FR-type" evidence="8">
    <location>
        <begin position="14"/>
        <end position="138"/>
    </location>
</feature>
<dbReference type="InterPro" id="IPR017938">
    <property type="entry name" value="Riboflavin_synthase-like_b-brl"/>
</dbReference>
<evidence type="ECO:0000256" key="5">
    <source>
        <dbReference type="ARBA" id="ARBA00023002"/>
    </source>
</evidence>
<dbReference type="InterPro" id="IPR001433">
    <property type="entry name" value="OxRdtase_FAD/NAD-bd"/>
</dbReference>
<dbReference type="InterPro" id="IPR001709">
    <property type="entry name" value="Flavoprot_Pyr_Nucl_cyt_Rdtase"/>
</dbReference>
<dbReference type="CDD" id="cd06183">
    <property type="entry name" value="cyt_b5_reduct_like"/>
    <property type="match status" value="1"/>
</dbReference>
<dbReference type="PANTHER" id="PTHR19370:SF184">
    <property type="entry name" value="NADH-CYTOCHROME B5 REDUCTASE-LIKE"/>
    <property type="match status" value="1"/>
</dbReference>
<comment type="cofactor">
    <cofactor evidence="1 7">
        <name>FAD</name>
        <dbReference type="ChEBI" id="CHEBI:57692"/>
    </cofactor>
</comment>
<dbReference type="SUPFAM" id="SSF63380">
    <property type="entry name" value="Riboflavin synthase domain-like"/>
    <property type="match status" value="1"/>
</dbReference>
<dbReference type="PROSITE" id="PS51384">
    <property type="entry name" value="FAD_FR"/>
    <property type="match status" value="1"/>
</dbReference>
<gene>
    <name evidence="9" type="ORF">CSSPJE1EN2_LOCUS5662</name>
</gene>
<dbReference type="Proteomes" id="UP001497522">
    <property type="component" value="Chromosome 13"/>
</dbReference>
<evidence type="ECO:0000256" key="3">
    <source>
        <dbReference type="ARBA" id="ARBA00022630"/>
    </source>
</evidence>
<organism evidence="9 10">
    <name type="scientific">Sphagnum jensenii</name>
    <dbReference type="NCBI Taxonomy" id="128206"/>
    <lineage>
        <taxon>Eukaryota</taxon>
        <taxon>Viridiplantae</taxon>
        <taxon>Streptophyta</taxon>
        <taxon>Embryophyta</taxon>
        <taxon>Bryophyta</taxon>
        <taxon>Sphagnophytina</taxon>
        <taxon>Sphagnopsida</taxon>
        <taxon>Sphagnales</taxon>
        <taxon>Sphagnaceae</taxon>
        <taxon>Sphagnum</taxon>
    </lineage>
</organism>
<dbReference type="Gene3D" id="3.40.50.80">
    <property type="entry name" value="Nucleotide-binding domain of ferredoxin-NADP reductase (FNR) module"/>
    <property type="match status" value="1"/>
</dbReference>
<dbReference type="Gene3D" id="2.40.30.10">
    <property type="entry name" value="Translation factors"/>
    <property type="match status" value="1"/>
</dbReference>
<name>A0ABP1AJT4_9BRYO</name>
<dbReference type="Pfam" id="PF00175">
    <property type="entry name" value="NAD_binding_1"/>
    <property type="match status" value="1"/>
</dbReference>
<reference evidence="9" key="1">
    <citation type="submission" date="2024-03" db="EMBL/GenBank/DDBJ databases">
        <authorList>
            <consortium name="ELIXIR-Norway"/>
            <consortium name="Elixir Norway"/>
        </authorList>
    </citation>
    <scope>NUCLEOTIDE SEQUENCE</scope>
</reference>
<proteinExistence type="inferred from homology"/>
<evidence type="ECO:0000256" key="2">
    <source>
        <dbReference type="ARBA" id="ARBA00006105"/>
    </source>
</evidence>
<evidence type="ECO:0000313" key="10">
    <source>
        <dbReference type="Proteomes" id="UP001497522"/>
    </source>
</evidence>
<dbReference type="EMBL" id="OZ023714">
    <property type="protein sequence ID" value="CAK9862667.1"/>
    <property type="molecule type" value="Genomic_DNA"/>
</dbReference>
<evidence type="ECO:0000256" key="7">
    <source>
        <dbReference type="RuleBase" id="RU361226"/>
    </source>
</evidence>
<protein>
    <recommendedName>
        <fullName evidence="7">NADH-cytochrome b5 reductase</fullName>
        <ecNumber evidence="7">1.6.2.2</ecNumber>
    </recommendedName>
</protein>
<accession>A0ABP1AJT4</accession>
<evidence type="ECO:0000256" key="1">
    <source>
        <dbReference type="ARBA" id="ARBA00001974"/>
    </source>
</evidence>